<proteinExistence type="predicted"/>
<dbReference type="InterPro" id="IPR021936">
    <property type="entry name" value="DUF3549"/>
</dbReference>
<dbReference type="Pfam" id="PF12069">
    <property type="entry name" value="DUF3549"/>
    <property type="match status" value="1"/>
</dbReference>
<evidence type="ECO:0000313" key="1">
    <source>
        <dbReference type="EMBL" id="MFC3150198.1"/>
    </source>
</evidence>
<keyword evidence="2" id="KW-1185">Reference proteome</keyword>
<comment type="caution">
    <text evidence="1">The sequence shown here is derived from an EMBL/GenBank/DDBJ whole genome shotgun (WGS) entry which is preliminary data.</text>
</comment>
<name>A0ABV7H8G2_9GAMM</name>
<gene>
    <name evidence="1" type="ORF">ACFOEK_04100</name>
</gene>
<accession>A0ABV7H8G2</accession>
<dbReference type="RefSeq" id="WP_386716553.1">
    <property type="nucleotide sequence ID" value="NZ_JBHRSZ010000002.1"/>
</dbReference>
<protein>
    <submittedName>
        <fullName evidence="1">DUF3549 family protein</fullName>
    </submittedName>
</protein>
<organism evidence="1 2">
    <name type="scientific">Litoribrevibacter euphylliae</name>
    <dbReference type="NCBI Taxonomy" id="1834034"/>
    <lineage>
        <taxon>Bacteria</taxon>
        <taxon>Pseudomonadati</taxon>
        <taxon>Pseudomonadota</taxon>
        <taxon>Gammaproteobacteria</taxon>
        <taxon>Oceanospirillales</taxon>
        <taxon>Oceanospirillaceae</taxon>
        <taxon>Litoribrevibacter</taxon>
    </lineage>
</organism>
<sequence>METAVNTITDFVKSLDAELRVFDMGRRLYRLSNGQFQKFENLEIPYPTPLQRHAWLGFLIWWNETKEEPLIWFLKLPLDEQGKIIPATRDDFIQRLMKAIQNRVNNPGSKEQSILNESELAFTPNQERMASFHAKSSRFIGKHASSYYEPAISYLKGEQTPEQWEALGLQGLADVCARLEDLNHAEIIKKALEWLPEAPKYQVLALLENEEIPTELALYILNLLENSLDSQAPNQALIASGLRALSGSKTIQPRQALILKILSTPSIQDDLEILSTIVSRCWMDLENPEICHQLFERVAKQEAGEQIFVQFFIDLVAIPGVRTWLMEMVRRTERSEELSRCIGQLFGAIQKH</sequence>
<evidence type="ECO:0000313" key="2">
    <source>
        <dbReference type="Proteomes" id="UP001595476"/>
    </source>
</evidence>
<dbReference type="EMBL" id="JBHRSZ010000002">
    <property type="protein sequence ID" value="MFC3150198.1"/>
    <property type="molecule type" value="Genomic_DNA"/>
</dbReference>
<dbReference type="Proteomes" id="UP001595476">
    <property type="component" value="Unassembled WGS sequence"/>
</dbReference>
<reference evidence="2" key="1">
    <citation type="journal article" date="2019" name="Int. J. Syst. Evol. Microbiol.">
        <title>The Global Catalogue of Microorganisms (GCM) 10K type strain sequencing project: providing services to taxonomists for standard genome sequencing and annotation.</title>
        <authorList>
            <consortium name="The Broad Institute Genomics Platform"/>
            <consortium name="The Broad Institute Genome Sequencing Center for Infectious Disease"/>
            <person name="Wu L."/>
            <person name="Ma J."/>
        </authorList>
    </citation>
    <scope>NUCLEOTIDE SEQUENCE [LARGE SCALE GENOMIC DNA]</scope>
    <source>
        <strain evidence="2">KCTC 52438</strain>
    </source>
</reference>